<gene>
    <name evidence="1" type="ORF">OCTVUL_1B003608</name>
</gene>
<proteinExistence type="predicted"/>
<dbReference type="Proteomes" id="UP001162480">
    <property type="component" value="Chromosome 4"/>
</dbReference>
<evidence type="ECO:0000313" key="2">
    <source>
        <dbReference type="Proteomes" id="UP001162480"/>
    </source>
</evidence>
<evidence type="ECO:0000313" key="1">
    <source>
        <dbReference type="EMBL" id="CAI9721169.1"/>
    </source>
</evidence>
<accession>A0AA36AT10</accession>
<reference evidence="1" key="1">
    <citation type="submission" date="2023-08" db="EMBL/GenBank/DDBJ databases">
        <authorList>
            <person name="Alioto T."/>
            <person name="Alioto T."/>
            <person name="Gomez Garrido J."/>
        </authorList>
    </citation>
    <scope>NUCLEOTIDE SEQUENCE</scope>
</reference>
<dbReference type="EMBL" id="OX597817">
    <property type="protein sequence ID" value="CAI9721169.1"/>
    <property type="molecule type" value="Genomic_DNA"/>
</dbReference>
<dbReference type="AlphaFoldDB" id="A0AA36AT10"/>
<protein>
    <submittedName>
        <fullName evidence="1">Uncharacterized protein</fullName>
    </submittedName>
</protein>
<sequence length="102" mass="10937">MNEEEITQKREYKKRYLGGRIGGCGGGGGGGGGAAAAASGRRVRMDVEAEKENVLRGRDVVSYVNKIIMASFRNRNQNGVVDSACSSVLALQYSTLDIRILI</sequence>
<organism evidence="1 2">
    <name type="scientific">Octopus vulgaris</name>
    <name type="common">Common octopus</name>
    <dbReference type="NCBI Taxonomy" id="6645"/>
    <lineage>
        <taxon>Eukaryota</taxon>
        <taxon>Metazoa</taxon>
        <taxon>Spiralia</taxon>
        <taxon>Lophotrochozoa</taxon>
        <taxon>Mollusca</taxon>
        <taxon>Cephalopoda</taxon>
        <taxon>Coleoidea</taxon>
        <taxon>Octopodiformes</taxon>
        <taxon>Octopoda</taxon>
        <taxon>Incirrata</taxon>
        <taxon>Octopodidae</taxon>
        <taxon>Octopus</taxon>
    </lineage>
</organism>
<keyword evidence="2" id="KW-1185">Reference proteome</keyword>
<name>A0AA36AT10_OCTVU</name>